<sequence length="158" mass="17123">MLASFLLESISSLASRMAKFGLISKEIISLNTVSASSSMFSLTNPVIRDSNARILGVNPAFLAAKYQLIIAWLLPSSENADMNALYVVESGLHLQSSMPSIASYKVIAERRSPADKKALTRALKMLVLSRIPCVSTHSNTLIASAAFLVSPQRRIIVE</sequence>
<reference evidence="1" key="2">
    <citation type="journal article" date="2015" name="Data Brief">
        <title>Shoot transcriptome of the giant reed, Arundo donax.</title>
        <authorList>
            <person name="Barrero R.A."/>
            <person name="Guerrero F.D."/>
            <person name="Moolhuijzen P."/>
            <person name="Goolsby J.A."/>
            <person name="Tidwell J."/>
            <person name="Bellgard S.E."/>
            <person name="Bellgard M.I."/>
        </authorList>
    </citation>
    <scope>NUCLEOTIDE SEQUENCE</scope>
    <source>
        <tissue evidence="1">Shoot tissue taken approximately 20 cm above the soil surface</tissue>
    </source>
</reference>
<accession>A0A0A9I2E5</accession>
<proteinExistence type="predicted"/>
<reference evidence="1" key="1">
    <citation type="submission" date="2014-09" db="EMBL/GenBank/DDBJ databases">
        <authorList>
            <person name="Magalhaes I.L.F."/>
            <person name="Oliveira U."/>
            <person name="Santos F.R."/>
            <person name="Vidigal T.H.D.A."/>
            <person name="Brescovit A.D."/>
            <person name="Santos A.J."/>
        </authorList>
    </citation>
    <scope>NUCLEOTIDE SEQUENCE</scope>
    <source>
        <tissue evidence="1">Shoot tissue taken approximately 20 cm above the soil surface</tissue>
    </source>
</reference>
<protein>
    <submittedName>
        <fullName evidence="1">Uncharacterized protein</fullName>
    </submittedName>
</protein>
<dbReference type="AlphaFoldDB" id="A0A0A9I2E5"/>
<name>A0A0A9I2E5_ARUDO</name>
<evidence type="ECO:0000313" key="1">
    <source>
        <dbReference type="EMBL" id="JAE39348.1"/>
    </source>
</evidence>
<dbReference type="EMBL" id="GBRH01158548">
    <property type="protein sequence ID" value="JAE39348.1"/>
    <property type="molecule type" value="Transcribed_RNA"/>
</dbReference>
<organism evidence="1">
    <name type="scientific">Arundo donax</name>
    <name type="common">Giant reed</name>
    <name type="synonym">Donax arundinaceus</name>
    <dbReference type="NCBI Taxonomy" id="35708"/>
    <lineage>
        <taxon>Eukaryota</taxon>
        <taxon>Viridiplantae</taxon>
        <taxon>Streptophyta</taxon>
        <taxon>Embryophyta</taxon>
        <taxon>Tracheophyta</taxon>
        <taxon>Spermatophyta</taxon>
        <taxon>Magnoliopsida</taxon>
        <taxon>Liliopsida</taxon>
        <taxon>Poales</taxon>
        <taxon>Poaceae</taxon>
        <taxon>PACMAD clade</taxon>
        <taxon>Arundinoideae</taxon>
        <taxon>Arundineae</taxon>
        <taxon>Arundo</taxon>
    </lineage>
</organism>